<dbReference type="eggNOG" id="COG2303">
    <property type="taxonomic scope" value="Bacteria"/>
</dbReference>
<gene>
    <name evidence="3" type="ORF">GM1_044_00010</name>
</gene>
<dbReference type="RefSeq" id="WP_008381758.1">
    <property type="nucleotide sequence ID" value="NZ_BAOP01000044.1"/>
</dbReference>
<accession>M3VCC1</accession>
<dbReference type="SUPFAM" id="SSF51905">
    <property type="entry name" value="FAD/NAD(P)-binding domain"/>
    <property type="match status" value="1"/>
</dbReference>
<reference evidence="3 4" key="1">
    <citation type="submission" date="2013-02" db="EMBL/GenBank/DDBJ databases">
        <title>Whole genome shotgun sequence of Gordonia malaquae NBRC 108250.</title>
        <authorList>
            <person name="Yoshida I."/>
            <person name="Hosoyama A."/>
            <person name="Tsuchikane K."/>
            <person name="Ando Y."/>
            <person name="Baba S."/>
            <person name="Ohji S."/>
            <person name="Hamada M."/>
            <person name="Tamura T."/>
            <person name="Yamazoe A."/>
            <person name="Yamazaki S."/>
            <person name="Fujita N."/>
        </authorList>
    </citation>
    <scope>NUCLEOTIDE SEQUENCE [LARGE SCALE GENOMIC DNA]</scope>
    <source>
        <strain evidence="3 4">NBRC 108250</strain>
    </source>
</reference>
<evidence type="ECO:0000313" key="3">
    <source>
        <dbReference type="EMBL" id="GAC81753.1"/>
    </source>
</evidence>
<comment type="caution">
    <text evidence="3">The sequence shown here is derived from an EMBL/GenBank/DDBJ whole genome shotgun (WGS) entry which is preliminary data.</text>
</comment>
<dbReference type="Pfam" id="PF05199">
    <property type="entry name" value="GMC_oxred_C"/>
    <property type="match status" value="1"/>
</dbReference>
<dbReference type="PANTHER" id="PTHR11552">
    <property type="entry name" value="GLUCOSE-METHANOL-CHOLINE GMC OXIDOREDUCTASE"/>
    <property type="match status" value="1"/>
</dbReference>
<dbReference type="Gene3D" id="3.50.50.60">
    <property type="entry name" value="FAD/NAD(P)-binding domain"/>
    <property type="match status" value="1"/>
</dbReference>
<dbReference type="GO" id="GO:0050660">
    <property type="term" value="F:flavin adenine dinucleotide binding"/>
    <property type="evidence" value="ECO:0007669"/>
    <property type="project" value="InterPro"/>
</dbReference>
<dbReference type="PANTHER" id="PTHR11552:SF147">
    <property type="entry name" value="CHOLINE DEHYDROGENASE, MITOCHONDRIAL"/>
    <property type="match status" value="1"/>
</dbReference>
<feature type="non-terminal residue" evidence="3">
    <location>
        <position position="1"/>
    </location>
</feature>
<evidence type="ECO:0000313" key="4">
    <source>
        <dbReference type="Proteomes" id="UP000035009"/>
    </source>
</evidence>
<organism evidence="3 4">
    <name type="scientific">Gordonia malaquae NBRC 108250</name>
    <dbReference type="NCBI Taxonomy" id="1223542"/>
    <lineage>
        <taxon>Bacteria</taxon>
        <taxon>Bacillati</taxon>
        <taxon>Actinomycetota</taxon>
        <taxon>Actinomycetes</taxon>
        <taxon>Mycobacteriales</taxon>
        <taxon>Gordoniaceae</taxon>
        <taxon>Gordonia</taxon>
    </lineage>
</organism>
<proteinExistence type="inferred from homology"/>
<protein>
    <recommendedName>
        <fullName evidence="2">Glucose-methanol-choline oxidoreductase C-terminal domain-containing protein</fullName>
    </recommendedName>
</protein>
<dbReference type="InterPro" id="IPR012132">
    <property type="entry name" value="GMC_OxRdtase"/>
</dbReference>
<dbReference type="GO" id="GO:0016614">
    <property type="term" value="F:oxidoreductase activity, acting on CH-OH group of donors"/>
    <property type="evidence" value="ECO:0007669"/>
    <property type="project" value="InterPro"/>
</dbReference>
<keyword evidence="4" id="KW-1185">Reference proteome</keyword>
<dbReference type="Proteomes" id="UP000035009">
    <property type="component" value="Unassembled WGS sequence"/>
</dbReference>
<name>M3VCC1_GORML</name>
<dbReference type="InterPro" id="IPR007867">
    <property type="entry name" value="GMC_OxRtase_C"/>
</dbReference>
<evidence type="ECO:0000256" key="1">
    <source>
        <dbReference type="ARBA" id="ARBA00010790"/>
    </source>
</evidence>
<comment type="similarity">
    <text evidence="1">Belongs to the GMC oxidoreductase family.</text>
</comment>
<sequence length="80" mass="8352">STLDETVAIALEQNSHTLYHPTGTCRMGSDEGSVVAPDLTVRGVTGLRVADASVMPTIVRGHTHAPSVVIGERAADLITE</sequence>
<evidence type="ECO:0000259" key="2">
    <source>
        <dbReference type="Pfam" id="PF05199"/>
    </source>
</evidence>
<feature type="domain" description="Glucose-methanol-choline oxidoreductase C-terminal" evidence="2">
    <location>
        <begin position="5"/>
        <end position="71"/>
    </location>
</feature>
<dbReference type="Gene3D" id="3.30.410.40">
    <property type="match status" value="1"/>
</dbReference>
<dbReference type="InterPro" id="IPR036188">
    <property type="entry name" value="FAD/NAD-bd_sf"/>
</dbReference>
<dbReference type="EMBL" id="BAOP01000044">
    <property type="protein sequence ID" value="GAC81753.1"/>
    <property type="molecule type" value="Genomic_DNA"/>
</dbReference>
<dbReference type="AlphaFoldDB" id="M3VCC1"/>